<accession>A0ABR7M969</accession>
<keyword evidence="2" id="KW-1185">Reference proteome</keyword>
<dbReference type="RefSeq" id="WP_187256499.1">
    <property type="nucleotide sequence ID" value="NZ_JBHULF010000014.1"/>
</dbReference>
<name>A0ABR7M969_9BACT</name>
<organism evidence="1 2">
    <name type="scientific">Flavihumibacter stibioxidans</name>
    <dbReference type="NCBI Taxonomy" id="1834163"/>
    <lineage>
        <taxon>Bacteria</taxon>
        <taxon>Pseudomonadati</taxon>
        <taxon>Bacteroidota</taxon>
        <taxon>Chitinophagia</taxon>
        <taxon>Chitinophagales</taxon>
        <taxon>Chitinophagaceae</taxon>
        <taxon>Flavihumibacter</taxon>
    </lineage>
</organism>
<reference evidence="1 2" key="1">
    <citation type="submission" date="2016-07" db="EMBL/GenBank/DDBJ databases">
        <title>Genome analysis of Flavihumibacter stibioxidans YS-17.</title>
        <authorList>
            <person name="Shi K."/>
            <person name="Han Y."/>
            <person name="Wang G."/>
        </authorList>
    </citation>
    <scope>NUCLEOTIDE SEQUENCE [LARGE SCALE GENOMIC DNA]</scope>
    <source>
        <strain evidence="1 2">YS-17</strain>
    </source>
</reference>
<dbReference type="Proteomes" id="UP000765802">
    <property type="component" value="Unassembled WGS sequence"/>
</dbReference>
<proteinExistence type="predicted"/>
<evidence type="ECO:0000313" key="1">
    <source>
        <dbReference type="EMBL" id="MBC6491181.1"/>
    </source>
</evidence>
<comment type="caution">
    <text evidence="1">The sequence shown here is derived from an EMBL/GenBank/DDBJ whole genome shotgun (WGS) entry which is preliminary data.</text>
</comment>
<sequence length="114" mass="12619">MQTNSVSLPIVGIIEESSGYRGLRVKKYRNGILINTNIIPLSFNYGITGFTVPENLAAALVNYRFDLMGFNGATETLIRSATNVVAGDIYLIQGQSTAATNWRVYEIWNDANRN</sequence>
<dbReference type="EMBL" id="MBUA01000012">
    <property type="protein sequence ID" value="MBC6491181.1"/>
    <property type="molecule type" value="Genomic_DNA"/>
</dbReference>
<evidence type="ECO:0000313" key="2">
    <source>
        <dbReference type="Proteomes" id="UP000765802"/>
    </source>
</evidence>
<gene>
    <name evidence="1" type="ORF">BC349_09070</name>
</gene>
<protein>
    <submittedName>
        <fullName evidence="1">Uncharacterized protein</fullName>
    </submittedName>
</protein>